<dbReference type="Proteomes" id="UP000054423">
    <property type="component" value="Unassembled WGS sequence"/>
</dbReference>
<accession>W2M1W0</accession>
<evidence type="ECO:0000313" key="1">
    <source>
        <dbReference type="EMBL" id="ETM02930.1"/>
    </source>
</evidence>
<proteinExistence type="predicted"/>
<organism evidence="1">
    <name type="scientific">Phytophthora nicotianae</name>
    <name type="common">Potato buckeye rot agent</name>
    <name type="synonym">Phytophthora parasitica</name>
    <dbReference type="NCBI Taxonomy" id="4792"/>
    <lineage>
        <taxon>Eukaryota</taxon>
        <taxon>Sar</taxon>
        <taxon>Stramenopiles</taxon>
        <taxon>Oomycota</taxon>
        <taxon>Peronosporomycetes</taxon>
        <taxon>Peronosporales</taxon>
        <taxon>Peronosporaceae</taxon>
        <taxon>Phytophthora</taxon>
    </lineage>
</organism>
<dbReference type="EMBL" id="KI677323">
    <property type="protein sequence ID" value="ETM02930.1"/>
    <property type="molecule type" value="Genomic_DNA"/>
</dbReference>
<feature type="non-terminal residue" evidence="1">
    <location>
        <position position="1"/>
    </location>
</feature>
<name>W2M1W0_PHYNI</name>
<reference evidence="1" key="1">
    <citation type="submission" date="2013-11" db="EMBL/GenBank/DDBJ databases">
        <title>The Genome Sequence of Phytophthora parasitica CHvinca01.</title>
        <authorList>
            <consortium name="The Broad Institute Genomics Platform"/>
            <person name="Russ C."/>
            <person name="Tyler B."/>
            <person name="Panabieres F."/>
            <person name="Shan W."/>
            <person name="Tripathy S."/>
            <person name="Grunwald N."/>
            <person name="Machado M."/>
            <person name="Johnson C.S."/>
            <person name="Arredondo F."/>
            <person name="Hong C."/>
            <person name="Coffey M."/>
            <person name="Young S.K."/>
            <person name="Zeng Q."/>
            <person name="Gargeya S."/>
            <person name="Fitzgerald M."/>
            <person name="Abouelleil A."/>
            <person name="Alvarado L."/>
            <person name="Chapman S.B."/>
            <person name="Gainer-Dewar J."/>
            <person name="Goldberg J."/>
            <person name="Griggs A."/>
            <person name="Gujja S."/>
            <person name="Hansen M."/>
            <person name="Howarth C."/>
            <person name="Imamovic A."/>
            <person name="Ireland A."/>
            <person name="Larimer J."/>
            <person name="McCowan C."/>
            <person name="Murphy C."/>
            <person name="Pearson M."/>
            <person name="Poon T.W."/>
            <person name="Priest M."/>
            <person name="Roberts A."/>
            <person name="Saif S."/>
            <person name="Shea T."/>
            <person name="Sykes S."/>
            <person name="Wortman J."/>
            <person name="Nusbaum C."/>
            <person name="Birren B."/>
        </authorList>
    </citation>
    <scope>NUCLEOTIDE SEQUENCE [LARGE SCALE GENOMIC DNA]</scope>
    <source>
        <strain evidence="1">CHvinca01</strain>
    </source>
</reference>
<sequence length="67" mass="7577">SLLLFKTGGTSHKPLRQPGEIEPSLLYDTAPWPANLERAYFMIVTTWITINWSTRTDSVDVIVMVVV</sequence>
<protein>
    <submittedName>
        <fullName evidence="1">Uncharacterized protein</fullName>
    </submittedName>
</protein>
<gene>
    <name evidence="1" type="ORF">L917_00758</name>
</gene>
<dbReference type="AlphaFoldDB" id="W2M1W0"/>